<accession>A0A8X6QE87</accession>
<gene>
    <name evidence="1" type="ORF">NPIL_481881</name>
</gene>
<evidence type="ECO:0000313" key="1">
    <source>
        <dbReference type="EMBL" id="GFU13703.1"/>
    </source>
</evidence>
<dbReference type="Proteomes" id="UP000887013">
    <property type="component" value="Unassembled WGS sequence"/>
</dbReference>
<evidence type="ECO:0000313" key="2">
    <source>
        <dbReference type="Proteomes" id="UP000887013"/>
    </source>
</evidence>
<sequence length="102" mass="11954">MPTVDNVSVTMMHVAVTSPTPLNASLPRQRRYCQQQCKCRRRRQPYAARTSSQRRQLIRFNAIRCPTPATSVTEPTQRRVIRHQRHQQRAVVADVIRLFIRC</sequence>
<name>A0A8X6QE87_NEPPI</name>
<proteinExistence type="predicted"/>
<keyword evidence="2" id="KW-1185">Reference proteome</keyword>
<comment type="caution">
    <text evidence="1">The sequence shown here is derived from an EMBL/GenBank/DDBJ whole genome shotgun (WGS) entry which is preliminary data.</text>
</comment>
<dbReference type="AlphaFoldDB" id="A0A8X6QE87"/>
<organism evidence="1 2">
    <name type="scientific">Nephila pilipes</name>
    <name type="common">Giant wood spider</name>
    <name type="synonym">Nephila maculata</name>
    <dbReference type="NCBI Taxonomy" id="299642"/>
    <lineage>
        <taxon>Eukaryota</taxon>
        <taxon>Metazoa</taxon>
        <taxon>Ecdysozoa</taxon>
        <taxon>Arthropoda</taxon>
        <taxon>Chelicerata</taxon>
        <taxon>Arachnida</taxon>
        <taxon>Araneae</taxon>
        <taxon>Araneomorphae</taxon>
        <taxon>Entelegynae</taxon>
        <taxon>Araneoidea</taxon>
        <taxon>Nephilidae</taxon>
        <taxon>Nephila</taxon>
    </lineage>
</organism>
<protein>
    <submittedName>
        <fullName evidence="1">Uncharacterized protein</fullName>
    </submittedName>
</protein>
<reference evidence="1" key="1">
    <citation type="submission" date="2020-08" db="EMBL/GenBank/DDBJ databases">
        <title>Multicomponent nature underlies the extraordinary mechanical properties of spider dragline silk.</title>
        <authorList>
            <person name="Kono N."/>
            <person name="Nakamura H."/>
            <person name="Mori M."/>
            <person name="Yoshida Y."/>
            <person name="Ohtoshi R."/>
            <person name="Malay A.D."/>
            <person name="Moran D.A.P."/>
            <person name="Tomita M."/>
            <person name="Numata K."/>
            <person name="Arakawa K."/>
        </authorList>
    </citation>
    <scope>NUCLEOTIDE SEQUENCE</scope>
</reference>
<dbReference type="EMBL" id="BMAW01125711">
    <property type="protein sequence ID" value="GFU13703.1"/>
    <property type="molecule type" value="Genomic_DNA"/>
</dbReference>